<protein>
    <recommendedName>
        <fullName evidence="11">Vacuolar protein sorting-associated protein</fullName>
    </recommendedName>
</protein>
<comment type="similarity">
    <text evidence="1">Belongs to the VPS13 family.</text>
</comment>
<evidence type="ECO:0000256" key="2">
    <source>
        <dbReference type="ARBA" id="ARBA00022448"/>
    </source>
</evidence>
<dbReference type="PANTHER" id="PTHR16166">
    <property type="entry name" value="VACUOLAR PROTEIN SORTING-ASSOCIATED PROTEIN VPS13"/>
    <property type="match status" value="1"/>
</dbReference>
<dbReference type="Pfam" id="PF12624">
    <property type="entry name" value="VPS13_N"/>
    <property type="match status" value="1"/>
</dbReference>
<feature type="coiled-coil region" evidence="4">
    <location>
        <begin position="91"/>
        <end position="138"/>
    </location>
</feature>
<keyword evidence="4" id="KW-0175">Coiled coil</keyword>
<evidence type="ECO:0000256" key="5">
    <source>
        <dbReference type="SAM" id="MobiDB-lite"/>
    </source>
</evidence>
<dbReference type="Proteomes" id="UP000663889">
    <property type="component" value="Unassembled WGS sequence"/>
</dbReference>
<keyword evidence="2" id="KW-0813">Transport</keyword>
<dbReference type="InterPro" id="IPR056748">
    <property type="entry name" value="VPS13-like_C"/>
</dbReference>
<gene>
    <name evidence="9" type="ORF">SEV965_LOCUS4033</name>
</gene>
<dbReference type="InterPro" id="IPR026847">
    <property type="entry name" value="VPS13"/>
</dbReference>
<evidence type="ECO:0000256" key="3">
    <source>
        <dbReference type="ARBA" id="ARBA00023055"/>
    </source>
</evidence>
<dbReference type="GO" id="GO:0006869">
    <property type="term" value="P:lipid transport"/>
    <property type="evidence" value="ECO:0007669"/>
    <property type="project" value="UniProtKB-KW"/>
</dbReference>
<evidence type="ECO:0000259" key="8">
    <source>
        <dbReference type="Pfam" id="PF25037"/>
    </source>
</evidence>
<reference evidence="9" key="1">
    <citation type="submission" date="2021-02" db="EMBL/GenBank/DDBJ databases">
        <authorList>
            <person name="Nowell W R."/>
        </authorList>
    </citation>
    <scope>NUCLEOTIDE SEQUENCE</scope>
</reference>
<evidence type="ECO:0000259" key="7">
    <source>
        <dbReference type="Pfam" id="PF25036"/>
    </source>
</evidence>
<comment type="caution">
    <text evidence="9">The sequence shown here is derived from an EMBL/GenBank/DDBJ whole genome shotgun (WGS) entry which is preliminary data.</text>
</comment>
<evidence type="ECO:0000256" key="4">
    <source>
        <dbReference type="SAM" id="Coils"/>
    </source>
</evidence>
<evidence type="ECO:0000313" key="9">
    <source>
        <dbReference type="EMBL" id="CAF0869350.1"/>
    </source>
</evidence>
<feature type="domain" description="Vacuolar protein sorting-associated protein 13 VPS13 adaptor binding" evidence="7">
    <location>
        <begin position="1316"/>
        <end position="1850"/>
    </location>
</feature>
<dbReference type="InterPro" id="IPR026854">
    <property type="entry name" value="VPS13_N"/>
</dbReference>
<name>A0A813XK67_9BILA</name>
<evidence type="ECO:0000313" key="10">
    <source>
        <dbReference type="Proteomes" id="UP000663889"/>
    </source>
</evidence>
<evidence type="ECO:0008006" key="11">
    <source>
        <dbReference type="Google" id="ProtNLM"/>
    </source>
</evidence>
<dbReference type="GO" id="GO:0006623">
    <property type="term" value="P:protein targeting to vacuole"/>
    <property type="evidence" value="ECO:0007669"/>
    <property type="project" value="TreeGrafter"/>
</dbReference>
<keyword evidence="3" id="KW-0445">Lipid transport</keyword>
<dbReference type="Pfam" id="PF25036">
    <property type="entry name" value="VPS13_VAB"/>
    <property type="match status" value="1"/>
</dbReference>
<accession>A0A813XK67</accession>
<feature type="domain" description="Intermembrane lipid transfer protein VPS13-like C-terminal" evidence="8">
    <location>
        <begin position="2433"/>
        <end position="2480"/>
    </location>
</feature>
<dbReference type="InterPro" id="IPR009543">
    <property type="entry name" value="VPS13_VAB"/>
</dbReference>
<feature type="region of interest" description="Disordered" evidence="5">
    <location>
        <begin position="852"/>
        <end position="874"/>
    </location>
</feature>
<feature type="compositionally biased region" description="Acidic residues" evidence="5">
    <location>
        <begin position="854"/>
        <end position="870"/>
    </location>
</feature>
<dbReference type="Pfam" id="PF25037">
    <property type="entry name" value="VPS13_C"/>
    <property type="match status" value="1"/>
</dbReference>
<sequence>MVFENLVVYLLDKYLGDYIENLDTKKLKIDIWSGNVVLENLYLKSNALADLNLPVTVSIGYLQKLILQVPWKNLYTHPTKATIDGLFLLVVPKTEVQYDAQREENEQHEAKMKEVRQVEELRKQKEAEKNAKESGKTNDTFVERMQLQIIRNLELSIRNIHIVYEDKSTKPDHPFALGITLNYITLHTTTPDGEPTVLKEDTPLIHKLGELSAFSIYWNSNAKSRSDLPRDEAINDLREKIAIDNQQVPSDIEYILRPLHVKARLILTMKPRQEHFKQPMFDVKIDLDEISLNMSRDQYSDLLDLLEFQDYLIVKSKYIKYQIKNDKEEKSSFKKWKFAYEAIVNEEIRPRFECYKWENIKAHLDRCREYREIHFQELTGKLTNEQKKRAEELEKKLDVFNLTYIRRSAEIEAKQKKQQEPKTWWGSVSTWWSGNKHPDDPELDLEKVMSPEEKKRLYDAIGYAGEDTSTSSYPEEYVDIDLGIHLNMLDVNIRSKVNANDAEFRIIARAVIPDTGVIFKRRPATDAIAIFIDLGSFQVFGIATDSKQSEFLNDSRPVLARPSSLSSSHEQKLLQIEFETNPLDKESDYRIKVISESLEIKYNAPTINKLAEFFEPDTQRNLQGVKQVAYSTYTDVKQRSYLLMKHNIEKIKVLDIYIDLQSSYFLLPENGVYKDDVAAICMDLGHLTLKRGTNKKHIDEESFLSKAEKNIEDARELSYTRFKLKLEDVQLIYANRNESWEQARKEKNTRLHLIKPMELEVDVDKCIYNDDAVLPAWKIAGNVPNIELRLSDKRLFQIINHIQLIPLPESKHSINDQSLILEAEATTAQSLLSNSEQTYEAVEGMTPVKKTLEESEVDEESTEDTEEEQNDGERQLTQLEAIFTLDRIDLHIDQALDSSNENDDNGRPFLHLTLESIIARTKIKTFDMVFDASLADLILYHEHFIGKDNQRLCLLSAQIHKNDSSEINQQIQQLVSINFLHTTRENPLFSSSYYNGIENKAYVHFSKLVVILQLEALLSILRFQDALSKKISKVILDNDVKKKDEEKKQQLKLPEENKLFGRSSSTFGKVIKKNDVPVTPTLKIKADLEEVRVIIASQVTQLFDVQVQGVKADVSRASETTIVNLILSDLRVFDPYEGARYRKVRKNKFVLSPWCITGSIVPLSYEEAEEIRSAYQVLSYAKNGSVVIDEQERKEGIPSSDSKQIITIRADRLLNITITKAGINLIQRLSGLFNDVYNKRLPFTDDEINQPMLSVLNGTGQEITIAHLDGVEIAKNTSLTSINLKHNESIPLVVLNERHSTARLSVIEEQNLIRRQEFSVQIGDVIKTVSINRTWQRVYNLGQSSNPNWPIEMLCDTQIRNDRRHVILSSIIKVYNNTTMPLAIISIDSLNTRQSQKVTTIHVNEEYHVPINLLYAHSSSLIFIAIDEHENNEEINDFFSFDWELEYTSERKLKLTNGKEAHFTVFKEVNTAYSENTDQLDRSTFNIYIYPALHLTNLLPMDIQCSVDNVEQINLKPSELNLITSGSKHSTLTFIIPSYANIKWISEPVDLNVEGKGDRNEHLVKFHNSTSSNSQAILNMVLRVDSFNESYRLLLYSPFWVLNRTQLNLEFQIENNSTLIAATETPYLVCPDKFNSGEKRKGQLRLYTTAQGDNAANWSETFSVDVIKSTGITSCKVPNDRVYMICVDIVTSSFGLTKIITLSPSVVIMNKSTVEIEIVETVSDKEQDKWGPVNPEQVIPFWPHNIQNGLMRVRYTHNRVTSRPFLMNEKHRTLLHMEDTERPAIYVEVTATDFDGVRVIFGDYKIGDAPVLLVNCLKDESIAFSQADDIQAITLPPQHYVYYTWLNPLKARALSVNCNESKTELGLNPQCGFLKKDSEHNINYAMFMDGIQTVLLISDDTKIIAAASGMPALAEAMGQRLQIGIHDIGISIVNDVTREEILYISLNKSKVIWTETKRSHVRPLSHNLNKNLEELYKSYVEECETNPDNKSIQRKKYHIEEFQEISFSDNKAELVNSKGQRKSVKRQALDGLWIEYGWSVTNTALHVRINRVQIDNQLDYTIFPVVLYPIISKTTSPELSDKPFIELSVYESKTTQSNVTQFKYFKLLIQEFAVKIDQGLIVALLAFIQSEKISAAPTVNMETDLEQIQKPLTAIIKAQTDAPSGETEMVFDNIHLSPLKIHVSFSMHGSKPSEALLATYPLVGFLLRTLNVAEVQDVILRLGYYERTNDRYTTTRLTNEVLSHYQNQFMKQLHVLVLGLDVLGNPIGVIRGLAEGVESFFYEPYKGAIEGPMEFAEGVVTGVRTLFGSAVGGAAGAFSKITGVLGKGLATLTFDEDYKVSRMKRQEPATKGRTEIAIEGKNVVMGFVEGVKGVVTKPISGAKESGASGFVKGLGKGFLGLVTRPTGGIVDFTSTSLDLLKRTAQQEDIVRRVRYPRHVGRDGLVRPYIPHEAMGFYILNRLQEGKYAKSDTYIAHITCQIQILTKEPQKTGTIRSALSYGKMVKYRNISEARYIIEKIIYAMHTAGL</sequence>
<dbReference type="EMBL" id="CAJNOU010000109">
    <property type="protein sequence ID" value="CAF0869350.1"/>
    <property type="molecule type" value="Genomic_DNA"/>
</dbReference>
<evidence type="ECO:0000256" key="1">
    <source>
        <dbReference type="ARBA" id="ARBA00006545"/>
    </source>
</evidence>
<dbReference type="GO" id="GO:0045053">
    <property type="term" value="P:protein retention in Golgi apparatus"/>
    <property type="evidence" value="ECO:0007669"/>
    <property type="project" value="TreeGrafter"/>
</dbReference>
<organism evidence="9 10">
    <name type="scientific">Rotaria sordida</name>
    <dbReference type="NCBI Taxonomy" id="392033"/>
    <lineage>
        <taxon>Eukaryota</taxon>
        <taxon>Metazoa</taxon>
        <taxon>Spiralia</taxon>
        <taxon>Gnathifera</taxon>
        <taxon>Rotifera</taxon>
        <taxon>Eurotatoria</taxon>
        <taxon>Bdelloidea</taxon>
        <taxon>Philodinida</taxon>
        <taxon>Philodinidae</taxon>
        <taxon>Rotaria</taxon>
    </lineage>
</organism>
<evidence type="ECO:0000259" key="6">
    <source>
        <dbReference type="Pfam" id="PF12624"/>
    </source>
</evidence>
<proteinExistence type="inferred from homology"/>
<feature type="domain" description="Chorein N-terminal" evidence="6">
    <location>
        <begin position="2"/>
        <end position="869"/>
    </location>
</feature>
<dbReference type="PANTHER" id="PTHR16166:SF93">
    <property type="entry name" value="INTERMEMBRANE LIPID TRANSFER PROTEIN VPS13"/>
    <property type="match status" value="1"/>
</dbReference>